<dbReference type="PANTHER" id="PTHR14388:SF3">
    <property type="entry name" value="HEMATOPOIETIC SH2 DOMAIN-CONTAINING PROTEIN"/>
    <property type="match status" value="1"/>
</dbReference>
<feature type="compositionally biased region" description="Low complexity" evidence="3">
    <location>
        <begin position="338"/>
        <end position="347"/>
    </location>
</feature>
<sequence length="417" mass="46143">MQRCSFEGAMEDAQLREKHEAALAWFSQFQLDCVIRNGIIPEWFHGIISRKTAEEMLLSKPAGYFLIRVSESRIGYTLSYRAEDRCRHFMIDVLRNGQYTIVGENTSHRSLQDLVAFHRRVPILPFNELLTVACGQVSKDKADYAELLFPKKNHFDPIPGAVANNGPHISNAPHLELPSATPPALPNRPAVSDSGHSVASTAVPTPCYPHRLYPSLDTELATLTLQTPSMMNTVKPVPLPRKKLNPPSTVESDPQPPELPARGILPQRREHPNTGPNQLSGSRLECTETPSTQPSLDCGTPNNNQHRGQSMKSAVVSLMQFKRKSHKKNRASEEHTYSELSELSVESETAEDQQSLKALVSRPSDLHKACENVYQELPGESQIGKPSTGVMCSFTIPASVEGLPAEYLNPPPFAPGY</sequence>
<gene>
    <name evidence="5" type="ORF">MATL_G00028780</name>
</gene>
<proteinExistence type="predicted"/>
<evidence type="ECO:0000313" key="5">
    <source>
        <dbReference type="EMBL" id="KAG7487943.1"/>
    </source>
</evidence>
<dbReference type="Gene3D" id="3.30.505.10">
    <property type="entry name" value="SH2 domain"/>
    <property type="match status" value="1"/>
</dbReference>
<organism evidence="5 6">
    <name type="scientific">Megalops atlanticus</name>
    <name type="common">Tarpon</name>
    <name type="synonym">Clupea gigantea</name>
    <dbReference type="NCBI Taxonomy" id="7932"/>
    <lineage>
        <taxon>Eukaryota</taxon>
        <taxon>Metazoa</taxon>
        <taxon>Chordata</taxon>
        <taxon>Craniata</taxon>
        <taxon>Vertebrata</taxon>
        <taxon>Euteleostomi</taxon>
        <taxon>Actinopterygii</taxon>
        <taxon>Neopterygii</taxon>
        <taxon>Teleostei</taxon>
        <taxon>Elopiformes</taxon>
        <taxon>Megalopidae</taxon>
        <taxon>Megalops</taxon>
    </lineage>
</organism>
<protein>
    <recommendedName>
        <fullName evidence="4">SH2 domain-containing protein</fullName>
    </recommendedName>
</protein>
<accession>A0A9D3TCT0</accession>
<feature type="compositionally biased region" description="Polar residues" evidence="3">
    <location>
        <begin position="288"/>
        <end position="310"/>
    </location>
</feature>
<keyword evidence="6" id="KW-1185">Reference proteome</keyword>
<dbReference type="Proteomes" id="UP001046870">
    <property type="component" value="Chromosome 2"/>
</dbReference>
<dbReference type="PANTHER" id="PTHR14388">
    <property type="entry name" value="T CELL-SPECIFIC ADAPTER PROTEIN TSAD"/>
    <property type="match status" value="1"/>
</dbReference>
<dbReference type="OrthoDB" id="67310at2759"/>
<comment type="caution">
    <text evidence="5">The sequence shown here is derived from an EMBL/GenBank/DDBJ whole genome shotgun (WGS) entry which is preliminary data.</text>
</comment>
<dbReference type="GO" id="GO:0005737">
    <property type="term" value="C:cytoplasm"/>
    <property type="evidence" value="ECO:0007669"/>
    <property type="project" value="TreeGrafter"/>
</dbReference>
<feature type="domain" description="SH2" evidence="4">
    <location>
        <begin position="43"/>
        <end position="134"/>
    </location>
</feature>
<reference evidence="5" key="1">
    <citation type="submission" date="2021-01" db="EMBL/GenBank/DDBJ databases">
        <authorList>
            <person name="Zahm M."/>
            <person name="Roques C."/>
            <person name="Cabau C."/>
            <person name="Klopp C."/>
            <person name="Donnadieu C."/>
            <person name="Jouanno E."/>
            <person name="Lampietro C."/>
            <person name="Louis A."/>
            <person name="Herpin A."/>
            <person name="Echchiki A."/>
            <person name="Berthelot C."/>
            <person name="Parey E."/>
            <person name="Roest-Crollius H."/>
            <person name="Braasch I."/>
            <person name="Postlethwait J."/>
            <person name="Bobe J."/>
            <person name="Montfort J."/>
            <person name="Bouchez O."/>
            <person name="Begum T."/>
            <person name="Mejri S."/>
            <person name="Adams A."/>
            <person name="Chen W.-J."/>
            <person name="Guiguen Y."/>
        </authorList>
    </citation>
    <scope>NUCLEOTIDE SEQUENCE</scope>
    <source>
        <strain evidence="5">YG-15Mar2019-1</strain>
        <tissue evidence="5">Brain</tissue>
    </source>
</reference>
<dbReference type="SUPFAM" id="SSF55550">
    <property type="entry name" value="SH2 domain"/>
    <property type="match status" value="1"/>
</dbReference>
<evidence type="ECO:0000313" key="6">
    <source>
        <dbReference type="Proteomes" id="UP001046870"/>
    </source>
</evidence>
<evidence type="ECO:0000259" key="4">
    <source>
        <dbReference type="PROSITE" id="PS50001"/>
    </source>
</evidence>
<evidence type="ECO:0000256" key="2">
    <source>
        <dbReference type="PROSITE-ProRule" id="PRU00191"/>
    </source>
</evidence>
<feature type="region of interest" description="Disordered" evidence="3">
    <location>
        <begin position="323"/>
        <end position="349"/>
    </location>
</feature>
<dbReference type="InterPro" id="IPR036860">
    <property type="entry name" value="SH2_dom_sf"/>
</dbReference>
<name>A0A9D3TCT0_MEGAT</name>
<dbReference type="PRINTS" id="PR00401">
    <property type="entry name" value="SH2DOMAIN"/>
</dbReference>
<evidence type="ECO:0000256" key="3">
    <source>
        <dbReference type="SAM" id="MobiDB-lite"/>
    </source>
</evidence>
<dbReference type="Pfam" id="PF00017">
    <property type="entry name" value="SH2"/>
    <property type="match status" value="1"/>
</dbReference>
<dbReference type="InterPro" id="IPR000980">
    <property type="entry name" value="SH2"/>
</dbReference>
<keyword evidence="1 2" id="KW-0727">SH2 domain</keyword>
<dbReference type="PROSITE" id="PS50001">
    <property type="entry name" value="SH2"/>
    <property type="match status" value="1"/>
</dbReference>
<evidence type="ECO:0000256" key="1">
    <source>
        <dbReference type="ARBA" id="ARBA00022999"/>
    </source>
</evidence>
<dbReference type="AlphaFoldDB" id="A0A9D3TCT0"/>
<feature type="region of interest" description="Disordered" evidence="3">
    <location>
        <begin position="231"/>
        <end position="310"/>
    </location>
</feature>
<dbReference type="EMBL" id="JAFDVH010000002">
    <property type="protein sequence ID" value="KAG7487943.1"/>
    <property type="molecule type" value="Genomic_DNA"/>
</dbReference>
<dbReference type="SMART" id="SM00252">
    <property type="entry name" value="SH2"/>
    <property type="match status" value="1"/>
</dbReference>
<feature type="region of interest" description="Disordered" evidence="3">
    <location>
        <begin position="178"/>
        <end position="198"/>
    </location>
</feature>